<reference evidence="2 3" key="1">
    <citation type="journal article" date="2012" name="PLoS ONE">
        <title>The purine-utilizing bacterium Clostridium acidurici 9a: a genome-guided metabolic reconsideration.</title>
        <authorList>
            <person name="Hartwich K."/>
            <person name="Poehlein A."/>
            <person name="Daniel R."/>
        </authorList>
    </citation>
    <scope>NUCLEOTIDE SEQUENCE [LARGE SCALE GENOMIC DNA]</scope>
    <source>
        <strain evidence="3">ATCC 7906 / DSM 604 / BCRC 14475 / CIP 104303 / KCTC 5404 / NCIMB 10678 / 9a</strain>
    </source>
</reference>
<proteinExistence type="inferred from homology"/>
<keyword evidence="1" id="KW-1003">Cell membrane</keyword>
<keyword evidence="1" id="KW-0813">Transport</keyword>
<comment type="pathway">
    <text evidence="1">Cell wall biogenesis; peptidoglycan biosynthesis.</text>
</comment>
<dbReference type="OrthoDB" id="7888986at2"/>
<dbReference type="UniPathway" id="UPA00219"/>
<dbReference type="AlphaFoldDB" id="K0B111"/>
<keyword evidence="1" id="KW-0961">Cell wall biogenesis/degradation</keyword>
<dbReference type="GO" id="GO:0005886">
    <property type="term" value="C:plasma membrane"/>
    <property type="evidence" value="ECO:0007669"/>
    <property type="project" value="UniProtKB-SubCell"/>
</dbReference>
<dbReference type="RefSeq" id="WP_014967468.1">
    <property type="nucleotide sequence ID" value="NC_018664.1"/>
</dbReference>
<feature type="transmembrane region" description="Helical" evidence="1">
    <location>
        <begin position="187"/>
        <end position="208"/>
    </location>
</feature>
<dbReference type="STRING" id="1128398.Curi_c13200"/>
<dbReference type="GO" id="GO:0009252">
    <property type="term" value="P:peptidoglycan biosynthetic process"/>
    <property type="evidence" value="ECO:0007669"/>
    <property type="project" value="UniProtKB-UniRule"/>
</dbReference>
<keyword evidence="3" id="KW-1185">Reference proteome</keyword>
<dbReference type="InterPro" id="IPR021260">
    <property type="entry name" value="Amj"/>
</dbReference>
<dbReference type="eggNOG" id="ENOG502ZBN3">
    <property type="taxonomic scope" value="Bacteria"/>
</dbReference>
<comment type="subcellular location">
    <subcellularLocation>
        <location evidence="1">Cell membrane</location>
        <topology evidence="1">Multi-pass membrane protein</topology>
    </subcellularLocation>
</comment>
<dbReference type="Pfam" id="PF10997">
    <property type="entry name" value="Amj"/>
    <property type="match status" value="1"/>
</dbReference>
<feature type="transmembrane region" description="Helical" evidence="1">
    <location>
        <begin position="78"/>
        <end position="96"/>
    </location>
</feature>
<keyword evidence="1" id="KW-1133">Transmembrane helix</keyword>
<dbReference type="KEGG" id="cad:Curi_c13200"/>
<protein>
    <recommendedName>
        <fullName evidence="1">Lipid II flippase Amj</fullName>
    </recommendedName>
</protein>
<keyword evidence="1" id="KW-0472">Membrane</keyword>
<feature type="transmembrane region" description="Helical" evidence="1">
    <location>
        <begin position="44"/>
        <end position="66"/>
    </location>
</feature>
<name>K0B111_GOTA9</name>
<evidence type="ECO:0000313" key="3">
    <source>
        <dbReference type="Proteomes" id="UP000006094"/>
    </source>
</evidence>
<dbReference type="GO" id="GO:0071555">
    <property type="term" value="P:cell wall organization"/>
    <property type="evidence" value="ECO:0007669"/>
    <property type="project" value="UniProtKB-KW"/>
</dbReference>
<keyword evidence="1" id="KW-0573">Peptidoglycan synthesis</keyword>
<comment type="similarity">
    <text evidence="1">Belongs to the Amj family.</text>
</comment>
<dbReference type="GO" id="GO:0008360">
    <property type="term" value="P:regulation of cell shape"/>
    <property type="evidence" value="ECO:0007669"/>
    <property type="project" value="UniProtKB-KW"/>
</dbReference>
<dbReference type="HAMAP" id="MF_02077">
    <property type="entry name" value="Amj_flippase"/>
    <property type="match status" value="1"/>
</dbReference>
<feature type="transmembrane region" description="Helical" evidence="1">
    <location>
        <begin position="156"/>
        <end position="181"/>
    </location>
</feature>
<dbReference type="Proteomes" id="UP000006094">
    <property type="component" value="Chromosome"/>
</dbReference>
<keyword evidence="1" id="KW-0812">Transmembrane</keyword>
<sequence length="263" mass="28564">MSKILIQTMILTAIIHIIDTLSYSVRLNSVKSKQYILSTSLFNIFVLFSRTANTFLSPLIGAIVGLAMAEKINPITEIRLIIFSATIGTIIGTMLIPTFLKIFSIAVSKLEVSGSIPLLMIKSLSVNNIKKAAQKATLPKKSMITRLSIKNIPKGLLLINTFITGIYTIGILASFYAALFVSPEKRLAVSASSGMVNGVATILLTIFVDPKAAIITEQSIKGERGYQDVKTLTILLMGSKLLGTIIGQLLLLPSVRFLAWIYS</sequence>
<evidence type="ECO:0000313" key="2">
    <source>
        <dbReference type="EMBL" id="AFS78331.1"/>
    </source>
</evidence>
<keyword evidence="1" id="KW-0133">Cell shape</keyword>
<evidence type="ECO:0000256" key="1">
    <source>
        <dbReference type="HAMAP-Rule" id="MF_02077"/>
    </source>
</evidence>
<comment type="function">
    <text evidence="1">Involved in peptidoglycan biosynthesis. Transports lipid-linked peptidoglycan precursors from the inner to the outer leaflet of the cytoplasmic membrane.</text>
</comment>
<comment type="caution">
    <text evidence="1">Lacks conserved residue(s) required for the propagation of feature annotation.</text>
</comment>
<dbReference type="PATRIC" id="fig|1128398.3.peg.1340"/>
<dbReference type="EMBL" id="CP003326">
    <property type="protein sequence ID" value="AFS78331.1"/>
    <property type="molecule type" value="Genomic_DNA"/>
</dbReference>
<organism evidence="2 3">
    <name type="scientific">Gottschalkia acidurici (strain ATCC 7906 / DSM 604 / BCRC 14475 / CIP 104303 / KCTC 5404 / NCIMB 10678 / 9a)</name>
    <name type="common">Clostridium acidurici</name>
    <dbReference type="NCBI Taxonomy" id="1128398"/>
    <lineage>
        <taxon>Bacteria</taxon>
        <taxon>Bacillati</taxon>
        <taxon>Bacillota</taxon>
        <taxon>Tissierellia</taxon>
        <taxon>Tissierellales</taxon>
        <taxon>Gottschalkiaceae</taxon>
        <taxon>Gottschalkia</taxon>
    </lineage>
</organism>
<accession>K0B111</accession>
<gene>
    <name evidence="1" type="primary">amj</name>
    <name evidence="2" type="ordered locus">Curi_c13200</name>
</gene>
<dbReference type="HOGENOM" id="CLU_059888_1_0_9"/>
<dbReference type="GO" id="GO:0015648">
    <property type="term" value="F:lipid-linked peptidoglycan transporter activity"/>
    <property type="evidence" value="ECO:0007669"/>
    <property type="project" value="UniProtKB-UniRule"/>
</dbReference>
<feature type="transmembrane region" description="Helical" evidence="1">
    <location>
        <begin position="229"/>
        <end position="251"/>
    </location>
</feature>